<dbReference type="Gene3D" id="3.30.300.30">
    <property type="match status" value="1"/>
</dbReference>
<dbReference type="PANTHER" id="PTHR43201">
    <property type="entry name" value="ACYL-COA SYNTHETASE"/>
    <property type="match status" value="1"/>
</dbReference>
<dbReference type="AlphaFoldDB" id="A0AAV8VH34"/>
<dbReference type="SUPFAM" id="SSF56801">
    <property type="entry name" value="Acetyl-CoA synthetase-like"/>
    <property type="match status" value="1"/>
</dbReference>
<dbReference type="Proteomes" id="UP001159042">
    <property type="component" value="Unassembled WGS sequence"/>
</dbReference>
<evidence type="ECO:0000256" key="2">
    <source>
        <dbReference type="ARBA" id="ARBA00022598"/>
    </source>
</evidence>
<proteinExistence type="inferred from homology"/>
<comment type="caution">
    <text evidence="5">The sequence shown here is derived from an EMBL/GenBank/DDBJ whole genome shotgun (WGS) entry which is preliminary data.</text>
</comment>
<dbReference type="InterPro" id="IPR042099">
    <property type="entry name" value="ANL_N_sf"/>
</dbReference>
<dbReference type="FunFam" id="3.30.300.30:FF:000008">
    <property type="entry name" value="2,3-dihydroxybenzoate-AMP ligase"/>
    <property type="match status" value="1"/>
</dbReference>
<keyword evidence="6" id="KW-1185">Reference proteome</keyword>
<dbReference type="InterPro" id="IPR000873">
    <property type="entry name" value="AMP-dep_synth/lig_dom"/>
</dbReference>
<evidence type="ECO:0000313" key="5">
    <source>
        <dbReference type="EMBL" id="KAJ8913529.1"/>
    </source>
</evidence>
<dbReference type="PANTHER" id="PTHR43201:SF8">
    <property type="entry name" value="ACYL-COA SYNTHETASE FAMILY MEMBER 3"/>
    <property type="match status" value="1"/>
</dbReference>
<dbReference type="Pfam" id="PF00501">
    <property type="entry name" value="AMP-binding"/>
    <property type="match status" value="1"/>
</dbReference>
<accession>A0AAV8VH34</accession>
<organism evidence="5 6">
    <name type="scientific">Exocentrus adspersus</name>
    <dbReference type="NCBI Taxonomy" id="1586481"/>
    <lineage>
        <taxon>Eukaryota</taxon>
        <taxon>Metazoa</taxon>
        <taxon>Ecdysozoa</taxon>
        <taxon>Arthropoda</taxon>
        <taxon>Hexapoda</taxon>
        <taxon>Insecta</taxon>
        <taxon>Pterygota</taxon>
        <taxon>Neoptera</taxon>
        <taxon>Endopterygota</taxon>
        <taxon>Coleoptera</taxon>
        <taxon>Polyphaga</taxon>
        <taxon>Cucujiformia</taxon>
        <taxon>Chrysomeloidea</taxon>
        <taxon>Cerambycidae</taxon>
        <taxon>Lamiinae</taxon>
        <taxon>Acanthocinini</taxon>
        <taxon>Exocentrus</taxon>
    </lineage>
</organism>
<dbReference type="EMBL" id="JANEYG010000092">
    <property type="protein sequence ID" value="KAJ8913529.1"/>
    <property type="molecule type" value="Genomic_DNA"/>
</dbReference>
<dbReference type="GO" id="GO:0031956">
    <property type="term" value="F:medium-chain fatty acid-CoA ligase activity"/>
    <property type="evidence" value="ECO:0007669"/>
    <property type="project" value="TreeGrafter"/>
</dbReference>
<keyword evidence="2" id="KW-0436">Ligase</keyword>
<evidence type="ECO:0000259" key="3">
    <source>
        <dbReference type="Pfam" id="PF00501"/>
    </source>
</evidence>
<dbReference type="Pfam" id="PF13193">
    <property type="entry name" value="AMP-binding_C"/>
    <property type="match status" value="1"/>
</dbReference>
<sequence>MVSGSAPLPVPLYEKWLEITGHKLLERYGMTEIGMALSNEYDSDRAPGYVGVPLPGVSIRLLSENNSTILECKNKDGVVVLDKAYDTDTKGELLVKGEGVFKQYFNKPEATRKEFAEGNWFKTGDICEYCPKNNKFRILGRSSVDIIKSGGYKISALQIETVLLAHPDIEECAVVGIDDEVWGEVVAAIVVTRSGTDLTLDELRKWAKDKIPKYSLPATLRVVGEIPRNAMGKVNKKELKKSVFP</sequence>
<protein>
    <submittedName>
        <fullName evidence="5">Uncharacterized protein</fullName>
    </submittedName>
</protein>
<dbReference type="Gene3D" id="3.40.50.12780">
    <property type="entry name" value="N-terminal domain of ligase-like"/>
    <property type="match status" value="1"/>
</dbReference>
<dbReference type="InterPro" id="IPR025110">
    <property type="entry name" value="AMP-bd_C"/>
</dbReference>
<dbReference type="GO" id="GO:0006631">
    <property type="term" value="P:fatty acid metabolic process"/>
    <property type="evidence" value="ECO:0007669"/>
    <property type="project" value="TreeGrafter"/>
</dbReference>
<reference evidence="5 6" key="1">
    <citation type="journal article" date="2023" name="Insect Mol. Biol.">
        <title>Genome sequencing provides insights into the evolution of gene families encoding plant cell wall-degrading enzymes in longhorned beetles.</title>
        <authorList>
            <person name="Shin N.R."/>
            <person name="Okamura Y."/>
            <person name="Kirsch R."/>
            <person name="Pauchet Y."/>
        </authorList>
    </citation>
    <scope>NUCLEOTIDE SEQUENCE [LARGE SCALE GENOMIC DNA]</scope>
    <source>
        <strain evidence="5">EAD_L_NR</strain>
    </source>
</reference>
<feature type="domain" description="AMP-binding enzyme C-terminal" evidence="4">
    <location>
        <begin position="158"/>
        <end position="233"/>
    </location>
</feature>
<name>A0AAV8VH34_9CUCU</name>
<evidence type="ECO:0000259" key="4">
    <source>
        <dbReference type="Pfam" id="PF13193"/>
    </source>
</evidence>
<gene>
    <name evidence="5" type="ORF">NQ315_017080</name>
</gene>
<feature type="domain" description="AMP-dependent synthetase/ligase" evidence="3">
    <location>
        <begin position="1"/>
        <end position="105"/>
    </location>
</feature>
<dbReference type="InterPro" id="IPR045851">
    <property type="entry name" value="AMP-bd_C_sf"/>
</dbReference>
<evidence type="ECO:0000256" key="1">
    <source>
        <dbReference type="ARBA" id="ARBA00006432"/>
    </source>
</evidence>
<comment type="similarity">
    <text evidence="1">Belongs to the ATP-dependent AMP-binding enzyme family.</text>
</comment>
<evidence type="ECO:0000313" key="6">
    <source>
        <dbReference type="Proteomes" id="UP001159042"/>
    </source>
</evidence>